<keyword evidence="7" id="KW-0443">Lipid metabolism</keyword>
<keyword evidence="4 8" id="KW-0732">Signal</keyword>
<evidence type="ECO:0000256" key="5">
    <source>
        <dbReference type="ARBA" id="ARBA00022801"/>
    </source>
</evidence>
<dbReference type="AlphaFoldDB" id="A0AAN9XW16"/>
<dbReference type="Proteomes" id="UP001386955">
    <property type="component" value="Unassembled WGS sequence"/>
</dbReference>
<evidence type="ECO:0000256" key="4">
    <source>
        <dbReference type="ARBA" id="ARBA00022729"/>
    </source>
</evidence>
<dbReference type="GO" id="GO:0016042">
    <property type="term" value="P:lipid catabolic process"/>
    <property type="evidence" value="ECO:0007669"/>
    <property type="project" value="UniProtKB-KW"/>
</dbReference>
<keyword evidence="5" id="KW-0378">Hydrolase</keyword>
<evidence type="ECO:0000313" key="9">
    <source>
        <dbReference type="EMBL" id="KAK7412515.1"/>
    </source>
</evidence>
<dbReference type="InterPro" id="IPR036514">
    <property type="entry name" value="SGNH_hydro_sf"/>
</dbReference>
<sequence length="348" mass="39018">MEAKINKPWQLVLSLLLVANCMQHYCVHGNSKKAHCMYIFGDSLSANGNNNNLQTSAKSNYNPYGIDYEEGPSGRFCNGETEADIIARRVGISRRIRPYLNSSASDRAEAANHASAAAGILPETGTHRGENINFQRQIRNQRDIYNEIANRLRSYKKAEHYLGRCLYYIRIGTNDYLGNYFLSQFYNTSSQYTLDQYADLLINQLSGYLQDLHGIGAKKFAVYGIGDMGCIPYARARFGQNGGCYEQFNIAASIFNKKLEALLSRLNNMLRDSKFNYVDATAGANIIPPGFTVVNASCCLTVSNATCVPNSTPCPNRNEYRYWDGIHFTQAAYRDAAERSYPPINDLL</sequence>
<evidence type="ECO:0000256" key="7">
    <source>
        <dbReference type="ARBA" id="ARBA00023098"/>
    </source>
</evidence>
<evidence type="ECO:0000256" key="3">
    <source>
        <dbReference type="ARBA" id="ARBA00022525"/>
    </source>
</evidence>
<keyword evidence="10" id="KW-1185">Reference proteome</keyword>
<evidence type="ECO:0000256" key="6">
    <source>
        <dbReference type="ARBA" id="ARBA00022963"/>
    </source>
</evidence>
<organism evidence="9 10">
    <name type="scientific">Psophocarpus tetragonolobus</name>
    <name type="common">Winged bean</name>
    <name type="synonym">Dolichos tetragonolobus</name>
    <dbReference type="NCBI Taxonomy" id="3891"/>
    <lineage>
        <taxon>Eukaryota</taxon>
        <taxon>Viridiplantae</taxon>
        <taxon>Streptophyta</taxon>
        <taxon>Embryophyta</taxon>
        <taxon>Tracheophyta</taxon>
        <taxon>Spermatophyta</taxon>
        <taxon>Magnoliopsida</taxon>
        <taxon>eudicotyledons</taxon>
        <taxon>Gunneridae</taxon>
        <taxon>Pentapetalae</taxon>
        <taxon>rosids</taxon>
        <taxon>fabids</taxon>
        <taxon>Fabales</taxon>
        <taxon>Fabaceae</taxon>
        <taxon>Papilionoideae</taxon>
        <taxon>50 kb inversion clade</taxon>
        <taxon>NPAAA clade</taxon>
        <taxon>indigoferoid/millettioid clade</taxon>
        <taxon>Phaseoleae</taxon>
        <taxon>Psophocarpus</taxon>
    </lineage>
</organism>
<proteinExistence type="inferred from homology"/>
<dbReference type="GO" id="GO:0005576">
    <property type="term" value="C:extracellular region"/>
    <property type="evidence" value="ECO:0007669"/>
    <property type="project" value="UniProtKB-SubCell"/>
</dbReference>
<evidence type="ECO:0000256" key="1">
    <source>
        <dbReference type="ARBA" id="ARBA00004613"/>
    </source>
</evidence>
<feature type="signal peptide" evidence="8">
    <location>
        <begin position="1"/>
        <end position="29"/>
    </location>
</feature>
<dbReference type="SUPFAM" id="SSF52266">
    <property type="entry name" value="SGNH hydrolase"/>
    <property type="match status" value="1"/>
</dbReference>
<comment type="caution">
    <text evidence="9">The sequence shown here is derived from an EMBL/GenBank/DDBJ whole genome shotgun (WGS) entry which is preliminary data.</text>
</comment>
<protein>
    <submittedName>
        <fullName evidence="9">Uncharacterized protein</fullName>
    </submittedName>
</protein>
<gene>
    <name evidence="9" type="ORF">VNO78_03979</name>
</gene>
<name>A0AAN9XW16_PSOTE</name>
<accession>A0AAN9XW16</accession>
<feature type="chain" id="PRO_5043031315" evidence="8">
    <location>
        <begin position="30"/>
        <end position="348"/>
    </location>
</feature>
<evidence type="ECO:0000313" key="10">
    <source>
        <dbReference type="Proteomes" id="UP001386955"/>
    </source>
</evidence>
<dbReference type="PANTHER" id="PTHR45650:SF75">
    <property type="entry name" value="GDSL-LIKE LIPASE_ACYLHYDROLASE"/>
    <property type="match status" value="1"/>
</dbReference>
<reference evidence="9 10" key="1">
    <citation type="submission" date="2024-01" db="EMBL/GenBank/DDBJ databases">
        <title>The genomes of 5 underutilized Papilionoideae crops provide insights into root nodulation and disease resistanc.</title>
        <authorList>
            <person name="Jiang F."/>
        </authorList>
    </citation>
    <scope>NUCLEOTIDE SEQUENCE [LARGE SCALE GENOMIC DNA]</scope>
    <source>
        <strain evidence="9">DUOXIRENSHENG_FW03</strain>
        <tissue evidence="9">Leaves</tissue>
    </source>
</reference>
<evidence type="ECO:0000256" key="2">
    <source>
        <dbReference type="ARBA" id="ARBA00008668"/>
    </source>
</evidence>
<comment type="subcellular location">
    <subcellularLocation>
        <location evidence="1">Secreted</location>
    </subcellularLocation>
</comment>
<keyword evidence="3" id="KW-0964">Secreted</keyword>
<dbReference type="PANTHER" id="PTHR45650">
    <property type="entry name" value="GDSL-LIKE LIPASE/ACYLHYDROLASE-RELATED"/>
    <property type="match status" value="1"/>
</dbReference>
<dbReference type="Pfam" id="PF00657">
    <property type="entry name" value="Lipase_GDSL"/>
    <property type="match status" value="1"/>
</dbReference>
<dbReference type="InterPro" id="IPR001087">
    <property type="entry name" value="GDSL"/>
</dbReference>
<keyword evidence="6" id="KW-0442">Lipid degradation</keyword>
<dbReference type="InterPro" id="IPR051238">
    <property type="entry name" value="GDSL_esterase/lipase"/>
</dbReference>
<comment type="similarity">
    <text evidence="2">Belongs to the 'GDSL' lipolytic enzyme family.</text>
</comment>
<dbReference type="Gene3D" id="3.40.50.1110">
    <property type="entry name" value="SGNH hydrolase"/>
    <property type="match status" value="1"/>
</dbReference>
<dbReference type="EMBL" id="JAYMYS010000001">
    <property type="protein sequence ID" value="KAK7412515.1"/>
    <property type="molecule type" value="Genomic_DNA"/>
</dbReference>
<evidence type="ECO:0000256" key="8">
    <source>
        <dbReference type="SAM" id="SignalP"/>
    </source>
</evidence>
<dbReference type="GO" id="GO:0016788">
    <property type="term" value="F:hydrolase activity, acting on ester bonds"/>
    <property type="evidence" value="ECO:0007669"/>
    <property type="project" value="InterPro"/>
</dbReference>